<keyword evidence="1" id="KW-0812">Transmembrane</keyword>
<sequence>MGSETMTSENMFTVLMLVGCIGLSITYKTVERFDSDFRLPSHFMPTVYDLKLSLSSDRETICGQVK</sequence>
<evidence type="ECO:0000256" key="1">
    <source>
        <dbReference type="SAM" id="Phobius"/>
    </source>
</evidence>
<name>A0A0M3JSF0_ANISI</name>
<evidence type="ECO:0000313" key="2">
    <source>
        <dbReference type="EMBL" id="VDK43006.1"/>
    </source>
</evidence>
<evidence type="ECO:0000313" key="4">
    <source>
        <dbReference type="WBParaSite" id="ASIM_0001089701-mRNA-1"/>
    </source>
</evidence>
<keyword evidence="1" id="KW-1133">Transmembrane helix</keyword>
<keyword evidence="3" id="KW-1185">Reference proteome</keyword>
<organism evidence="4">
    <name type="scientific">Anisakis simplex</name>
    <name type="common">Herring worm</name>
    <dbReference type="NCBI Taxonomy" id="6269"/>
    <lineage>
        <taxon>Eukaryota</taxon>
        <taxon>Metazoa</taxon>
        <taxon>Ecdysozoa</taxon>
        <taxon>Nematoda</taxon>
        <taxon>Chromadorea</taxon>
        <taxon>Rhabditida</taxon>
        <taxon>Spirurina</taxon>
        <taxon>Ascaridomorpha</taxon>
        <taxon>Ascaridoidea</taxon>
        <taxon>Anisakidae</taxon>
        <taxon>Anisakis</taxon>
        <taxon>Anisakis simplex complex</taxon>
    </lineage>
</organism>
<gene>
    <name evidence="2" type="ORF">ASIM_LOCUS10455</name>
</gene>
<protein>
    <submittedName>
        <fullName evidence="4">Transmembrane protein</fullName>
    </submittedName>
</protein>
<keyword evidence="1" id="KW-0472">Membrane</keyword>
<reference evidence="2 3" key="2">
    <citation type="submission" date="2018-11" db="EMBL/GenBank/DDBJ databases">
        <authorList>
            <consortium name="Pathogen Informatics"/>
        </authorList>
    </citation>
    <scope>NUCLEOTIDE SEQUENCE [LARGE SCALE GENOMIC DNA]</scope>
</reference>
<proteinExistence type="predicted"/>
<dbReference type="Proteomes" id="UP000267096">
    <property type="component" value="Unassembled WGS sequence"/>
</dbReference>
<evidence type="ECO:0000313" key="3">
    <source>
        <dbReference type="Proteomes" id="UP000267096"/>
    </source>
</evidence>
<reference evidence="4" key="1">
    <citation type="submission" date="2017-02" db="UniProtKB">
        <authorList>
            <consortium name="WormBaseParasite"/>
        </authorList>
    </citation>
    <scope>IDENTIFICATION</scope>
</reference>
<dbReference type="EMBL" id="UYRR01030999">
    <property type="protein sequence ID" value="VDK43006.1"/>
    <property type="molecule type" value="Genomic_DNA"/>
</dbReference>
<feature type="transmembrane region" description="Helical" evidence="1">
    <location>
        <begin position="12"/>
        <end position="30"/>
    </location>
</feature>
<accession>A0A0M3JSF0</accession>
<dbReference type="AlphaFoldDB" id="A0A0M3JSF0"/>
<dbReference type="WBParaSite" id="ASIM_0001089701-mRNA-1">
    <property type="protein sequence ID" value="ASIM_0001089701-mRNA-1"/>
    <property type="gene ID" value="ASIM_0001089701"/>
</dbReference>